<dbReference type="EMBL" id="MNCJ02000328">
    <property type="protein sequence ID" value="KAF5772291.1"/>
    <property type="molecule type" value="Genomic_DNA"/>
</dbReference>
<proteinExistence type="predicted"/>
<sequence length="94" mass="10762">MRAKWSFQNKKTYIKIKPFYLSLSPPYSLSLSLHHLCPLSPVRTTNRNPKPTIISLQIGTLKPPRRQHQLPPSLSPYLHPPLPTHPPATAEVHR</sequence>
<dbReference type="EMBL" id="CM007902">
    <property type="protein sequence ID" value="OTG00556.1"/>
    <property type="molecule type" value="Genomic_DNA"/>
</dbReference>
<evidence type="ECO:0000313" key="3">
    <source>
        <dbReference type="EMBL" id="OTG00556.1"/>
    </source>
</evidence>
<dbReference type="InParanoid" id="A0A251SQI3"/>
<evidence type="ECO:0000256" key="1">
    <source>
        <dbReference type="SAM" id="MobiDB-lite"/>
    </source>
</evidence>
<reference evidence="2 4" key="1">
    <citation type="journal article" date="2017" name="Nature">
        <title>The sunflower genome provides insights into oil metabolism, flowering and Asterid evolution.</title>
        <authorList>
            <person name="Badouin H."/>
            <person name="Gouzy J."/>
            <person name="Grassa C.J."/>
            <person name="Murat F."/>
            <person name="Staton S.E."/>
            <person name="Cottret L."/>
            <person name="Lelandais-Briere C."/>
            <person name="Owens G.L."/>
            <person name="Carrere S."/>
            <person name="Mayjonade B."/>
            <person name="Legrand L."/>
            <person name="Gill N."/>
            <person name="Kane N.C."/>
            <person name="Bowers J.E."/>
            <person name="Hubner S."/>
            <person name="Bellec A."/>
            <person name="Berard A."/>
            <person name="Berges H."/>
            <person name="Blanchet N."/>
            <person name="Boniface M.C."/>
            <person name="Brunel D."/>
            <person name="Catrice O."/>
            <person name="Chaidir N."/>
            <person name="Claudel C."/>
            <person name="Donnadieu C."/>
            <person name="Faraut T."/>
            <person name="Fievet G."/>
            <person name="Helmstetter N."/>
            <person name="King M."/>
            <person name="Knapp S.J."/>
            <person name="Lai Z."/>
            <person name="Le Paslier M.C."/>
            <person name="Lippi Y."/>
            <person name="Lorenzon L."/>
            <person name="Mandel J.R."/>
            <person name="Marage G."/>
            <person name="Marchand G."/>
            <person name="Marquand E."/>
            <person name="Bret-Mestries E."/>
            <person name="Morien E."/>
            <person name="Nambeesan S."/>
            <person name="Nguyen T."/>
            <person name="Pegot-Espagnet P."/>
            <person name="Pouilly N."/>
            <person name="Raftis F."/>
            <person name="Sallet E."/>
            <person name="Schiex T."/>
            <person name="Thomas J."/>
            <person name="Vandecasteele C."/>
            <person name="Vares D."/>
            <person name="Vear F."/>
            <person name="Vautrin S."/>
            <person name="Crespi M."/>
            <person name="Mangin B."/>
            <person name="Burke J.M."/>
            <person name="Salse J."/>
            <person name="Munos S."/>
            <person name="Vincourt P."/>
            <person name="Rieseberg L.H."/>
            <person name="Langlade N.B."/>
        </authorList>
    </citation>
    <scope>NUCLEOTIDE SEQUENCE [LARGE SCALE GENOMIC DNA]</scope>
    <source>
        <strain evidence="4">cv. SF193</strain>
        <tissue evidence="2">Leaves</tissue>
    </source>
</reference>
<organism evidence="3 4">
    <name type="scientific">Helianthus annuus</name>
    <name type="common">Common sunflower</name>
    <dbReference type="NCBI Taxonomy" id="4232"/>
    <lineage>
        <taxon>Eukaryota</taxon>
        <taxon>Viridiplantae</taxon>
        <taxon>Streptophyta</taxon>
        <taxon>Embryophyta</taxon>
        <taxon>Tracheophyta</taxon>
        <taxon>Spermatophyta</taxon>
        <taxon>Magnoliopsida</taxon>
        <taxon>eudicotyledons</taxon>
        <taxon>Gunneridae</taxon>
        <taxon>Pentapetalae</taxon>
        <taxon>asterids</taxon>
        <taxon>campanulids</taxon>
        <taxon>Asterales</taxon>
        <taxon>Asteraceae</taxon>
        <taxon>Asteroideae</taxon>
        <taxon>Heliantheae alliance</taxon>
        <taxon>Heliantheae</taxon>
        <taxon>Helianthus</taxon>
    </lineage>
</organism>
<gene>
    <name evidence="3" type="ORF">HannXRQ_Chr13g0392381</name>
    <name evidence="2" type="ORF">HanXRQr2_Chr13g0575151</name>
</gene>
<dbReference type="Gramene" id="mRNA:HanXRQr2_Chr13g0575151">
    <property type="protein sequence ID" value="CDS:HanXRQr2_Chr13g0575151.1"/>
    <property type="gene ID" value="HanXRQr2_Chr13g0575151"/>
</dbReference>
<keyword evidence="4" id="KW-1185">Reference proteome</keyword>
<dbReference type="Proteomes" id="UP000215914">
    <property type="component" value="Chromosome 13"/>
</dbReference>
<evidence type="ECO:0000313" key="2">
    <source>
        <dbReference type="EMBL" id="KAF5772291.1"/>
    </source>
</evidence>
<reference evidence="3" key="2">
    <citation type="submission" date="2017-02" db="EMBL/GenBank/DDBJ databases">
        <title>Sunflower complete genome.</title>
        <authorList>
            <person name="Langlade N."/>
            <person name="Munos S."/>
        </authorList>
    </citation>
    <scope>NUCLEOTIDE SEQUENCE [LARGE SCALE GENOMIC DNA]</scope>
    <source>
        <tissue evidence="3">Leaves</tissue>
    </source>
</reference>
<evidence type="ECO:0000313" key="4">
    <source>
        <dbReference type="Proteomes" id="UP000215914"/>
    </source>
</evidence>
<accession>A0A251SQI3</accession>
<feature type="region of interest" description="Disordered" evidence="1">
    <location>
        <begin position="63"/>
        <end position="94"/>
    </location>
</feature>
<name>A0A251SQI3_HELAN</name>
<reference evidence="2" key="3">
    <citation type="submission" date="2020-06" db="EMBL/GenBank/DDBJ databases">
        <title>Helianthus annuus Genome sequencing and assembly Release 2.</title>
        <authorList>
            <person name="Gouzy J."/>
            <person name="Langlade N."/>
            <person name="Munos S."/>
        </authorList>
    </citation>
    <scope>NUCLEOTIDE SEQUENCE</scope>
    <source>
        <tissue evidence="2">Leaves</tissue>
    </source>
</reference>
<dbReference type="AlphaFoldDB" id="A0A251SQI3"/>
<protein>
    <submittedName>
        <fullName evidence="3">Uncharacterized protein</fullName>
    </submittedName>
</protein>